<feature type="transmembrane region" description="Helical" evidence="1">
    <location>
        <begin position="175"/>
        <end position="195"/>
    </location>
</feature>
<dbReference type="Proteomes" id="UP000315677">
    <property type="component" value="Unassembled WGS sequence"/>
</dbReference>
<dbReference type="EMBL" id="VFPA01000001">
    <property type="protein sequence ID" value="TQM14013.1"/>
    <property type="molecule type" value="Genomic_DNA"/>
</dbReference>
<proteinExistence type="predicted"/>
<keyword evidence="1" id="KW-0472">Membrane</keyword>
<comment type="caution">
    <text evidence="2">The sequence shown here is derived from an EMBL/GenBank/DDBJ whole genome shotgun (WGS) entry which is preliminary data.</text>
</comment>
<feature type="transmembrane region" description="Helical" evidence="1">
    <location>
        <begin position="134"/>
        <end position="155"/>
    </location>
</feature>
<sequence>MTTGAATAPPTAVPVGVRVLGRLAAAGTLPYLTIKLGWLSGATLGAREPAFLAEPAVVVANAVTFAMDLAVIGLAFALTSRWGERLPAWLVLLPVWVGTGFLVPMAVSVLPATAVTVLTTTPEPTVFEPWLQPVVYGGFAWQGVFLGAAFVAYAVRRWAGVVTASAPPAPPFLPLLRVIAVGGCVMAGASAAAHLGVGLTAGSAVTLGMQTVDAALAVAGAVGVVALVRARASRRWAATAAAWTGSAAMFSWGLYTVVVRLTADGFTELDAAGGVAQVTGLLGGFALAVAGMLALVGSGEGRRG</sequence>
<evidence type="ECO:0000313" key="2">
    <source>
        <dbReference type="EMBL" id="TQM14013.1"/>
    </source>
</evidence>
<keyword evidence="3" id="KW-1185">Reference proteome</keyword>
<feature type="transmembrane region" description="Helical" evidence="1">
    <location>
        <begin position="207"/>
        <end position="228"/>
    </location>
</feature>
<accession>A0A543DXF7</accession>
<evidence type="ECO:0000256" key="1">
    <source>
        <dbReference type="SAM" id="Phobius"/>
    </source>
</evidence>
<feature type="transmembrane region" description="Helical" evidence="1">
    <location>
        <begin position="275"/>
        <end position="296"/>
    </location>
</feature>
<gene>
    <name evidence="2" type="ORF">FB558_0770</name>
</gene>
<organism evidence="2 3">
    <name type="scientific">Pseudonocardia kunmingensis</name>
    <dbReference type="NCBI Taxonomy" id="630975"/>
    <lineage>
        <taxon>Bacteria</taxon>
        <taxon>Bacillati</taxon>
        <taxon>Actinomycetota</taxon>
        <taxon>Actinomycetes</taxon>
        <taxon>Pseudonocardiales</taxon>
        <taxon>Pseudonocardiaceae</taxon>
        <taxon>Pseudonocardia</taxon>
    </lineage>
</organism>
<evidence type="ECO:0000313" key="3">
    <source>
        <dbReference type="Proteomes" id="UP000315677"/>
    </source>
</evidence>
<feature type="transmembrane region" description="Helical" evidence="1">
    <location>
        <begin position="240"/>
        <end position="263"/>
    </location>
</feature>
<reference evidence="2 3" key="1">
    <citation type="submission" date="2019-06" db="EMBL/GenBank/DDBJ databases">
        <title>Sequencing the genomes of 1000 actinobacteria strains.</title>
        <authorList>
            <person name="Klenk H.-P."/>
        </authorList>
    </citation>
    <scope>NUCLEOTIDE SEQUENCE [LARGE SCALE GENOMIC DNA]</scope>
    <source>
        <strain evidence="2 3">DSM 45301</strain>
    </source>
</reference>
<dbReference type="RefSeq" id="WP_142048136.1">
    <property type="nucleotide sequence ID" value="NZ_VFPA01000001.1"/>
</dbReference>
<feature type="transmembrane region" description="Helical" evidence="1">
    <location>
        <begin position="90"/>
        <end position="114"/>
    </location>
</feature>
<feature type="transmembrane region" description="Helical" evidence="1">
    <location>
        <begin position="56"/>
        <end position="78"/>
    </location>
</feature>
<keyword evidence="1" id="KW-1133">Transmembrane helix</keyword>
<dbReference type="OrthoDB" id="4964568at2"/>
<protein>
    <submittedName>
        <fullName evidence="2">Uncharacterized protein</fullName>
    </submittedName>
</protein>
<name>A0A543DXF7_9PSEU</name>
<keyword evidence="1" id="KW-0812">Transmembrane</keyword>
<dbReference type="AlphaFoldDB" id="A0A543DXF7"/>